<accession>A0A0E9UQD6</accession>
<reference evidence="1" key="1">
    <citation type="submission" date="2014-11" db="EMBL/GenBank/DDBJ databases">
        <authorList>
            <person name="Amaro Gonzalez C."/>
        </authorList>
    </citation>
    <scope>NUCLEOTIDE SEQUENCE</scope>
</reference>
<reference evidence="1" key="2">
    <citation type="journal article" date="2015" name="Fish Shellfish Immunol.">
        <title>Early steps in the European eel (Anguilla anguilla)-Vibrio vulnificus interaction in the gills: Role of the RtxA13 toxin.</title>
        <authorList>
            <person name="Callol A."/>
            <person name="Pajuelo D."/>
            <person name="Ebbesson L."/>
            <person name="Teles M."/>
            <person name="MacKenzie S."/>
            <person name="Amaro C."/>
        </authorList>
    </citation>
    <scope>NUCLEOTIDE SEQUENCE</scope>
</reference>
<name>A0A0E9UQD6_ANGAN</name>
<dbReference type="EMBL" id="GBXM01040503">
    <property type="protein sequence ID" value="JAH68074.1"/>
    <property type="molecule type" value="Transcribed_RNA"/>
</dbReference>
<sequence>MACDSWPHPAGHLCISPQILAGKPCAHMCKVGSV</sequence>
<organism evidence="1">
    <name type="scientific">Anguilla anguilla</name>
    <name type="common">European freshwater eel</name>
    <name type="synonym">Muraena anguilla</name>
    <dbReference type="NCBI Taxonomy" id="7936"/>
    <lineage>
        <taxon>Eukaryota</taxon>
        <taxon>Metazoa</taxon>
        <taxon>Chordata</taxon>
        <taxon>Craniata</taxon>
        <taxon>Vertebrata</taxon>
        <taxon>Euteleostomi</taxon>
        <taxon>Actinopterygii</taxon>
        <taxon>Neopterygii</taxon>
        <taxon>Teleostei</taxon>
        <taxon>Anguilliformes</taxon>
        <taxon>Anguillidae</taxon>
        <taxon>Anguilla</taxon>
    </lineage>
</organism>
<evidence type="ECO:0000313" key="1">
    <source>
        <dbReference type="EMBL" id="JAH68074.1"/>
    </source>
</evidence>
<protein>
    <submittedName>
        <fullName evidence="1">Uncharacterized protein</fullName>
    </submittedName>
</protein>
<dbReference type="AlphaFoldDB" id="A0A0E9UQD6"/>
<proteinExistence type="predicted"/>